<dbReference type="PRINTS" id="PR00344">
    <property type="entry name" value="BCTRLSENSOR"/>
</dbReference>
<dbReference type="Pfam" id="PF25503">
    <property type="entry name" value="TPR_CHK1"/>
    <property type="match status" value="1"/>
</dbReference>
<evidence type="ECO:0000313" key="15">
    <source>
        <dbReference type="EMBL" id="KAG0689246.1"/>
    </source>
</evidence>
<dbReference type="InterPro" id="IPR003661">
    <property type="entry name" value="HisK_dim/P_dom"/>
</dbReference>
<dbReference type="FunFam" id="3.30.565.10:FF:000010">
    <property type="entry name" value="Sensor histidine kinase RcsC"/>
    <property type="match status" value="1"/>
</dbReference>
<dbReference type="SMART" id="SM00387">
    <property type="entry name" value="HATPase_c"/>
    <property type="match status" value="1"/>
</dbReference>
<evidence type="ECO:0000256" key="2">
    <source>
        <dbReference type="ARBA" id="ARBA00012438"/>
    </source>
</evidence>
<evidence type="ECO:0000313" key="16">
    <source>
        <dbReference type="Proteomes" id="UP000697127"/>
    </source>
</evidence>
<keyword evidence="7" id="KW-0067">ATP-binding</keyword>
<dbReference type="CDD" id="cd17546">
    <property type="entry name" value="REC_hyHK_CKI1_RcsC-like"/>
    <property type="match status" value="1"/>
</dbReference>
<dbReference type="Gene3D" id="1.10.287.130">
    <property type="match status" value="1"/>
</dbReference>
<dbReference type="EC" id="2.7.13.3" evidence="2"/>
<evidence type="ECO:0000259" key="14">
    <source>
        <dbReference type="PROSITE" id="PS50110"/>
    </source>
</evidence>
<keyword evidence="5" id="KW-0547">Nucleotide-binding</keyword>
<keyword evidence="9" id="KW-0961">Cell wall biogenesis/degradation</keyword>
<evidence type="ECO:0000259" key="13">
    <source>
        <dbReference type="PROSITE" id="PS50109"/>
    </source>
</evidence>
<evidence type="ECO:0000256" key="10">
    <source>
        <dbReference type="PROSITE-ProRule" id="PRU00169"/>
    </source>
</evidence>
<feature type="domain" description="Protein kinase" evidence="12">
    <location>
        <begin position="129"/>
        <end position="471"/>
    </location>
</feature>
<evidence type="ECO:0000256" key="11">
    <source>
        <dbReference type="SAM" id="MobiDB-lite"/>
    </source>
</evidence>
<dbReference type="GO" id="GO:0005524">
    <property type="term" value="F:ATP binding"/>
    <property type="evidence" value="ECO:0007669"/>
    <property type="project" value="UniProtKB-KW"/>
</dbReference>
<dbReference type="GO" id="GO:0006950">
    <property type="term" value="P:response to stress"/>
    <property type="evidence" value="ECO:0007669"/>
    <property type="project" value="UniProtKB-ARBA"/>
</dbReference>
<dbReference type="Pfam" id="PF00072">
    <property type="entry name" value="Response_reg"/>
    <property type="match status" value="1"/>
</dbReference>
<dbReference type="PANTHER" id="PTHR45339:SF5">
    <property type="entry name" value="HISTIDINE KINASE"/>
    <property type="match status" value="1"/>
</dbReference>
<dbReference type="CDD" id="cd16922">
    <property type="entry name" value="HATPase_EvgS-ArcB-TorS-like"/>
    <property type="match status" value="1"/>
</dbReference>
<dbReference type="CDD" id="cd00082">
    <property type="entry name" value="HisKA"/>
    <property type="match status" value="1"/>
</dbReference>
<protein>
    <recommendedName>
        <fullName evidence="2">histidine kinase</fullName>
        <ecNumber evidence="2">2.7.13.3</ecNumber>
    </recommendedName>
</protein>
<keyword evidence="16" id="KW-1185">Reference proteome</keyword>
<evidence type="ECO:0000256" key="9">
    <source>
        <dbReference type="ARBA" id="ARBA00023316"/>
    </source>
</evidence>
<dbReference type="SUPFAM" id="SSF52172">
    <property type="entry name" value="CheY-like"/>
    <property type="match status" value="1"/>
</dbReference>
<dbReference type="InterPro" id="IPR011009">
    <property type="entry name" value="Kinase-like_dom_sf"/>
</dbReference>
<dbReference type="InterPro" id="IPR003594">
    <property type="entry name" value="HATPase_dom"/>
</dbReference>
<keyword evidence="4" id="KW-0808">Transferase</keyword>
<dbReference type="SUPFAM" id="SSF55874">
    <property type="entry name" value="ATPase domain of HSP90 chaperone/DNA topoisomerase II/histidine kinase"/>
    <property type="match status" value="1"/>
</dbReference>
<feature type="region of interest" description="Disordered" evidence="11">
    <location>
        <begin position="1"/>
        <end position="23"/>
    </location>
</feature>
<dbReference type="EMBL" id="PUHW01000091">
    <property type="protein sequence ID" value="KAG0689246.1"/>
    <property type="molecule type" value="Genomic_DNA"/>
</dbReference>
<dbReference type="InterPro" id="IPR027417">
    <property type="entry name" value="P-loop_NTPase"/>
</dbReference>
<dbReference type="SUPFAM" id="SSF56112">
    <property type="entry name" value="Protein kinase-like (PK-like)"/>
    <property type="match status" value="1"/>
</dbReference>
<evidence type="ECO:0000256" key="4">
    <source>
        <dbReference type="ARBA" id="ARBA00022679"/>
    </source>
</evidence>
<evidence type="ECO:0000259" key="12">
    <source>
        <dbReference type="PROSITE" id="PS50011"/>
    </source>
</evidence>
<comment type="caution">
    <text evidence="15">The sequence shown here is derived from an EMBL/GenBank/DDBJ whole genome shotgun (WGS) entry which is preliminary data.</text>
</comment>
<evidence type="ECO:0000256" key="6">
    <source>
        <dbReference type="ARBA" id="ARBA00022777"/>
    </source>
</evidence>
<dbReference type="InterPro" id="IPR036097">
    <property type="entry name" value="HisK_dim/P_sf"/>
</dbReference>
<keyword evidence="6" id="KW-0418">Kinase</keyword>
<gene>
    <name evidence="15" type="ORF">C6P40_005340</name>
</gene>
<sequence>MNNKEKSNKEKRYNKEKSDQSNNKVDYFSLHRNNANQQLSNSAISPGSNITSQTVPSVFFKTPKYANNRHPSSNLNFLLSPILTSPPFVSFDTPTSESNVQSASSSSQIDTVFKDLLHPSVLFELEEKANLISKDSTSPYTDFVLPHDYLNISLDKNERTSKKEVKDENKILSLLIDYELLDKIDGDGFKDNISHYIALHKKTNQKYVIRFASRLTVGSISRLVNSYYITSDYNDEKSLDKLFNMTNSSQWKHVPKTLKFNIDGVYACTKLDLFENEKAIIAYYPIEENFVPLNKLKFDISKDLNKLIIIFINILKIFKNVHSYGIVNNSIIPSDIFVNIETLKVSIIGFDFSFSSNLDHQKVPYRSANKSMSLNYIPFTAPENFQTLLPVDFRADIYGIGTVIYSIFSNKIIKQNSIFLLITTILTTKHTPLSDTNHSIPIEFSKIITKMIEIDIKSRYSSIDHIIHDLAKLYHRRTSKIIPHDRVITNTTKILITQPLEIIGREGIIKLLKSEISVSSVKTFTIAGETGIGKTSILESLRIPAMIKKMFFTTSKCHNQNYIESKFQTFDLILSQLLRDILSMDKLDIIFWRDLLSVEVKADLSILFETIPELKILLGPRYKHIRRSSLDKMIYQKELGHHYIIKKLFELFSRHAGWVLVIENIGELSETEALFLEELWIHLKNDFPAGELNITLLTSYTTTKGDSIQNNIPKFLSDKIIEVLPLSYENIERYLNLCLHLYDSQFLWKTIDSNQASYYYEVPTKFLLNKSRRSLAEFIQRLSKGNPLLIKEIINQLRIEQVKSLEILDPIEIFKKQKSIVEAQFLSDHGFPSSLCINSTINEDALTILKYAACICIGESFDMYDLLIVTAGDISNIYTVLYSGTIIEILRACSVVSKLPLDHLNDPMFPLNQLTSQEKNNLMKYCKFTFFHDTIQKHLLKLMEDSNELDEFHRNCGLRYFKKIEAKGGPLKLSSSECFSIAYHFMNSYKVARPEEYSIYSNVLITAGWSAYSSYEHISALGYFQTAQKLTEDKLILKGLEWVEIHIYALKNQHLKCIELTELALEKYNVNTEDMAQFMISKMQSLRALNKWNEAFDCCLKTLKVLEFPLDLATMTKEDIEDYSYTVLKPKLPTSLSEIHDLKNLENITDRKVLLIQMLMLELNQFSVYLGKSYLFPFANMMNVILFMENGKSIYCSLSMIVVASLDAAIDAKGLKRAREYCKLAFNILNYFSIESNELFIISFRWYCAFVGSIIEPSDKINQSFDTCVINSKAQAFETTFAKAIILRFKLQIWVSQGITIKNLLEKMELIKFMYQPQSDPNGIYDKIYKIVVDVFKILTNETTYENYLELGEGLDLKAVQMGFTYSMSKCFACYMMKKFELGADIALNELTSHHYDQVANIELPWGRYICVLLLYKDQRRRNKNNELQDDTLVGEIHMQLKKIQLFFKELTDRSTSIFTSMYLTVDTLIKVLNEKEYSQIDILTSFENAIDSCSENHNYLLEAIVSEECARWLKMVSKDNKLSNKFFKIAYNNYKSWGLTMKVDQLSQEFEFVGDIILDSKHSSYASSKRRNSKFYFQNDFVPFQQYTDSDGLSGSMPRSPSRRFSAFSSGLVAGCASDDVSSSFSRDTENLSNDVDSFKISANESVNSETDGCKNLNSNDNDLTTDDELNFNELNIRDTEYDADIIMELSTKITLSDDVEETIRILMNFSINLVHANYACFILNSEDGLPFVKAICLENDEVQFMSDEILSLRGDLVPVFLIERCMKTNLSIWRDSDKFYFDTTYKNRDSYFEINNCENVVCIPIRSGDSIIVGALYLENQRKSSFIPSKNIDLLEYFCLQSYISINKSVMVEKLQMARKVAEEATADRTNFLANMSHEIRTPFNSLMSCAIFLLDTELTESQRVYVETIKNSALVTLNIIDGILSFSKIEHGSLMLEYEPFNLNKCIESAVLLVAEQVSLKKLELVFIDDTYPIEKVYGDETRVIQIIINLLGNSTKFTNTGYICVHSEAHPLSKDRYEFIISVKDSGIGIPEGNKGRLFKAFSQLDGSSKREHGGSGLGLAISKKLAEYMGGDLDYVSKEGNGTEFKFTFTSKAEIEEIEKIDKNIKDNEIVVILDSRDMSSLSLKKYIQRKGFKDENIFIFNKLNTECENQCKNAKFVFIFYELLENLKEMERIRKEFKNAVITYEIPFGTKIPIFFDDSKDGMKLENNKSVDYILLNPFKREKVDQILEKRDNSNYNKIVDENLKSDRKFGEKYPLNILIAEDNLINTKVVKLQLKRLGYGSEHAKDGVEVIEMTENRVSKLGKPYDLILMDLQMPRKDGYEATIDIKAKYGEDVSVVALSANVYKEEKKKCHDLGMLGFLNKPLLPEALSIQLKNVFLRKTCGE</sequence>
<feature type="compositionally biased region" description="Basic and acidic residues" evidence="11">
    <location>
        <begin position="1"/>
        <end position="19"/>
    </location>
</feature>
<dbReference type="InterPro" id="IPR005467">
    <property type="entry name" value="His_kinase_dom"/>
</dbReference>
<feature type="domain" description="Response regulatory" evidence="14">
    <location>
        <begin position="2263"/>
        <end position="2384"/>
    </location>
</feature>
<comment type="catalytic activity">
    <reaction evidence="1">
        <text>ATP + protein L-histidine = ADP + protein N-phospho-L-histidine.</text>
        <dbReference type="EC" id="2.7.13.3"/>
    </reaction>
</comment>
<dbReference type="Pfam" id="PF00512">
    <property type="entry name" value="HisKA"/>
    <property type="match status" value="1"/>
</dbReference>
<dbReference type="GO" id="GO:0071555">
    <property type="term" value="P:cell wall organization"/>
    <property type="evidence" value="ECO:0007669"/>
    <property type="project" value="UniProtKB-KW"/>
</dbReference>
<dbReference type="Gene3D" id="3.30.565.10">
    <property type="entry name" value="Histidine kinase-like ATPase, C-terminal domain"/>
    <property type="match status" value="1"/>
</dbReference>
<dbReference type="GO" id="GO:0036180">
    <property type="term" value="P:filamentous growth of a population of unicellular organisms in response to biotic stimulus"/>
    <property type="evidence" value="ECO:0007669"/>
    <property type="project" value="UniProtKB-ARBA"/>
</dbReference>
<dbReference type="SUPFAM" id="SSF47384">
    <property type="entry name" value="Homodimeric domain of signal transducing histidine kinase"/>
    <property type="match status" value="1"/>
</dbReference>
<dbReference type="SUPFAM" id="SSF52540">
    <property type="entry name" value="P-loop containing nucleoside triphosphate hydrolases"/>
    <property type="match status" value="1"/>
</dbReference>
<dbReference type="InterPro" id="IPR000719">
    <property type="entry name" value="Prot_kinase_dom"/>
</dbReference>
<accession>A0A9P6WLP9</accession>
<dbReference type="InterPro" id="IPR001789">
    <property type="entry name" value="Sig_transdc_resp-reg_receiver"/>
</dbReference>
<evidence type="ECO:0000256" key="7">
    <source>
        <dbReference type="ARBA" id="ARBA00022840"/>
    </source>
</evidence>
<dbReference type="InterPro" id="IPR029016">
    <property type="entry name" value="GAF-like_dom_sf"/>
</dbReference>
<name>A0A9P6WLP9_9ASCO</name>
<proteinExistence type="predicted"/>
<dbReference type="PANTHER" id="PTHR45339">
    <property type="entry name" value="HYBRID SIGNAL TRANSDUCTION HISTIDINE KINASE J"/>
    <property type="match status" value="1"/>
</dbReference>
<dbReference type="PROSITE" id="PS50110">
    <property type="entry name" value="RESPONSE_REGULATORY"/>
    <property type="match status" value="1"/>
</dbReference>
<dbReference type="GO" id="GO:1900445">
    <property type="term" value="P:positive regulation of filamentous growth of a population of unicellular organisms in response to biotic stimulus"/>
    <property type="evidence" value="ECO:0007669"/>
    <property type="project" value="UniProtKB-ARBA"/>
</dbReference>
<reference evidence="15" key="1">
    <citation type="submission" date="2020-11" db="EMBL/GenBank/DDBJ databases">
        <title>Kefir isolates.</title>
        <authorList>
            <person name="Marcisauskas S."/>
            <person name="Kim Y."/>
            <person name="Blasche S."/>
        </authorList>
    </citation>
    <scope>NUCLEOTIDE SEQUENCE</scope>
    <source>
        <strain evidence="15">Olga-1</strain>
    </source>
</reference>
<keyword evidence="8" id="KW-0902">Two-component regulatory system</keyword>
<feature type="modified residue" description="4-aspartylphosphate" evidence="10">
    <location>
        <position position="2318"/>
    </location>
</feature>
<dbReference type="GO" id="GO:0000155">
    <property type="term" value="F:phosphorelay sensor kinase activity"/>
    <property type="evidence" value="ECO:0007669"/>
    <property type="project" value="InterPro"/>
</dbReference>
<dbReference type="Gene3D" id="3.30.450.40">
    <property type="match status" value="1"/>
</dbReference>
<dbReference type="Proteomes" id="UP000697127">
    <property type="component" value="Unassembled WGS sequence"/>
</dbReference>
<evidence type="ECO:0000256" key="8">
    <source>
        <dbReference type="ARBA" id="ARBA00023012"/>
    </source>
</evidence>
<dbReference type="InterPro" id="IPR011006">
    <property type="entry name" value="CheY-like_superfamily"/>
</dbReference>
<dbReference type="Pfam" id="PF02518">
    <property type="entry name" value="HATPase_c"/>
    <property type="match status" value="1"/>
</dbReference>
<feature type="domain" description="Histidine kinase" evidence="13">
    <location>
        <begin position="1877"/>
        <end position="2098"/>
    </location>
</feature>
<dbReference type="PROSITE" id="PS50109">
    <property type="entry name" value="HIS_KIN"/>
    <property type="match status" value="1"/>
</dbReference>
<evidence type="ECO:0000256" key="3">
    <source>
        <dbReference type="ARBA" id="ARBA00022553"/>
    </source>
</evidence>
<dbReference type="Gene3D" id="3.40.50.2300">
    <property type="match status" value="1"/>
</dbReference>
<organism evidence="15 16">
    <name type="scientific">Pichia californica</name>
    <dbReference type="NCBI Taxonomy" id="460514"/>
    <lineage>
        <taxon>Eukaryota</taxon>
        <taxon>Fungi</taxon>
        <taxon>Dikarya</taxon>
        <taxon>Ascomycota</taxon>
        <taxon>Saccharomycotina</taxon>
        <taxon>Pichiomycetes</taxon>
        <taxon>Pichiales</taxon>
        <taxon>Pichiaceae</taxon>
        <taxon>Pichia</taxon>
    </lineage>
</organism>
<dbReference type="SUPFAM" id="SSF55781">
    <property type="entry name" value="GAF domain-like"/>
    <property type="match status" value="1"/>
</dbReference>
<dbReference type="Gene3D" id="1.10.510.10">
    <property type="entry name" value="Transferase(Phosphotransferase) domain 1"/>
    <property type="match status" value="1"/>
</dbReference>
<dbReference type="PROSITE" id="PS50011">
    <property type="entry name" value="PROTEIN_KINASE_DOM"/>
    <property type="match status" value="1"/>
</dbReference>
<evidence type="ECO:0000256" key="1">
    <source>
        <dbReference type="ARBA" id="ARBA00000085"/>
    </source>
</evidence>
<dbReference type="InterPro" id="IPR036890">
    <property type="entry name" value="HATPase_C_sf"/>
</dbReference>
<evidence type="ECO:0000256" key="5">
    <source>
        <dbReference type="ARBA" id="ARBA00022741"/>
    </source>
</evidence>
<dbReference type="InterPro" id="IPR004358">
    <property type="entry name" value="Sig_transdc_His_kin-like_C"/>
</dbReference>
<dbReference type="GO" id="GO:0097308">
    <property type="term" value="P:cellular response to farnesol"/>
    <property type="evidence" value="ECO:0007669"/>
    <property type="project" value="UniProtKB-ARBA"/>
</dbReference>
<dbReference type="SMART" id="SM00388">
    <property type="entry name" value="HisKA"/>
    <property type="match status" value="1"/>
</dbReference>
<dbReference type="FunFam" id="1.10.287.130:FF:000002">
    <property type="entry name" value="Two-component osmosensing histidine kinase"/>
    <property type="match status" value="1"/>
</dbReference>
<keyword evidence="3 10" id="KW-0597">Phosphoprotein</keyword>
<dbReference type="SMART" id="SM00448">
    <property type="entry name" value="REC"/>
    <property type="match status" value="1"/>
</dbReference>